<dbReference type="PATRIC" id="fig|571915.4.peg.2396"/>
<dbReference type="AlphaFoldDB" id="A0A0G3H3Z2"/>
<protein>
    <submittedName>
        <fullName evidence="1">Uncharacterized protein</fullName>
    </submittedName>
</protein>
<sequence>MALTLSLDVTNCTFAELSAFVRSLEAAGIKPHGVLKLEGSSLVAVVDNPGQRVPEASKSTTLDPLQLGDAALSSLIDVLKSKRNNL</sequence>
<dbReference type="KEGG" id="cmv:CMUST_11215"/>
<evidence type="ECO:0000313" key="2">
    <source>
        <dbReference type="Proteomes" id="UP000035199"/>
    </source>
</evidence>
<accession>A0A0G3H3Z2</accession>
<proteinExistence type="predicted"/>
<reference evidence="2" key="2">
    <citation type="submission" date="2015-05" db="EMBL/GenBank/DDBJ databases">
        <title>Complete genome sequence of Corynebacterium mustelae DSM 45274, isolated from various tissues of a male ferret with lethal sepsis.</title>
        <authorList>
            <person name="Ruckert C."/>
            <person name="Albersmeier A."/>
            <person name="Winkler A."/>
            <person name="Tauch A."/>
        </authorList>
    </citation>
    <scope>NUCLEOTIDE SEQUENCE [LARGE SCALE GENOMIC DNA]</scope>
    <source>
        <strain evidence="2">DSM 45274</strain>
    </source>
</reference>
<keyword evidence="2" id="KW-1185">Reference proteome</keyword>
<dbReference type="EMBL" id="CP011542">
    <property type="protein sequence ID" value="AKK06558.1"/>
    <property type="molecule type" value="Genomic_DNA"/>
</dbReference>
<name>A0A0G3H3Z2_9CORY</name>
<gene>
    <name evidence="1" type="ORF">CMUST_11215</name>
</gene>
<dbReference type="RefSeq" id="WP_047262566.1">
    <property type="nucleotide sequence ID" value="NZ_CP011542.1"/>
</dbReference>
<organism evidence="1 2">
    <name type="scientific">Corynebacterium mustelae</name>
    <dbReference type="NCBI Taxonomy" id="571915"/>
    <lineage>
        <taxon>Bacteria</taxon>
        <taxon>Bacillati</taxon>
        <taxon>Actinomycetota</taxon>
        <taxon>Actinomycetes</taxon>
        <taxon>Mycobacteriales</taxon>
        <taxon>Corynebacteriaceae</taxon>
        <taxon>Corynebacterium</taxon>
    </lineage>
</organism>
<dbReference type="Proteomes" id="UP000035199">
    <property type="component" value="Chromosome"/>
</dbReference>
<reference evidence="1 2" key="1">
    <citation type="journal article" date="2015" name="Genome Announc.">
        <title>Complete Genome Sequence of the Type Strain Corynebacterium mustelae DSM 45274, Isolated from Various Tissues of a Male Ferret with Lethal Sepsis.</title>
        <authorList>
            <person name="Ruckert C."/>
            <person name="Eimer J."/>
            <person name="Winkler A."/>
            <person name="Tauch A."/>
        </authorList>
    </citation>
    <scope>NUCLEOTIDE SEQUENCE [LARGE SCALE GENOMIC DNA]</scope>
    <source>
        <strain evidence="1 2">DSM 45274</strain>
    </source>
</reference>
<dbReference type="OrthoDB" id="4412344at2"/>
<evidence type="ECO:0000313" key="1">
    <source>
        <dbReference type="EMBL" id="AKK06558.1"/>
    </source>
</evidence>